<evidence type="ECO:0000313" key="3">
    <source>
        <dbReference type="Proteomes" id="UP001344906"/>
    </source>
</evidence>
<name>A0ABQ6FYX4_9CHLR</name>
<feature type="domain" description="Peptidase M20 dimerisation" evidence="1">
    <location>
        <begin position="195"/>
        <end position="286"/>
    </location>
</feature>
<dbReference type="Gene3D" id="3.40.630.10">
    <property type="entry name" value="Zn peptidases"/>
    <property type="match status" value="1"/>
</dbReference>
<organism evidence="2 3">
    <name type="scientific">Dictyobacter halimunensis</name>
    <dbReference type="NCBI Taxonomy" id="3026934"/>
    <lineage>
        <taxon>Bacteria</taxon>
        <taxon>Bacillati</taxon>
        <taxon>Chloroflexota</taxon>
        <taxon>Ktedonobacteria</taxon>
        <taxon>Ktedonobacterales</taxon>
        <taxon>Dictyobacteraceae</taxon>
        <taxon>Dictyobacter</taxon>
    </lineage>
</organism>
<dbReference type="SUPFAM" id="SSF55031">
    <property type="entry name" value="Bacterial exopeptidase dimerisation domain"/>
    <property type="match status" value="1"/>
</dbReference>
<evidence type="ECO:0000259" key="1">
    <source>
        <dbReference type="Pfam" id="PF07687"/>
    </source>
</evidence>
<accession>A0ABQ6FYX4</accession>
<gene>
    <name evidence="2" type="ORF">KDH_48700</name>
</gene>
<sequence>MQQISQPDSLKLEIDERVPDLVAMRRDLHEHPETAFEEVRTSGIVEQRLRALGLEVQTGIAKTGVVGLLRGGAAGPEARTLAIRADMDALPIYEETDVDYRSQVDGKMHACGHDGHTSIGLTVADILSRRRSELKGNIKFIFQPAEEVVGGAQPMVEAGVMDDVDGVIGLHLISTYKVGRVGVRAGTVFASADKLTLTVHGKGGHGGMPHGTVDPIMIAAQIITALQTLISRETSPFSPAVITIGTFNAGTAFNIIPEKAELGGTLRAFSDEHRVYLTRRIEEVANGVATAMGGSCTVNVFDGCPPCVNNAAMTQMVQGAAVATVGQEFVDVGEEILTTGADDMACFLNAVPGCYFVVGANNEEKGARYPHHHPRFNVDEDALPIAVEVLVRSALDFF</sequence>
<proteinExistence type="predicted"/>
<dbReference type="Proteomes" id="UP001344906">
    <property type="component" value="Unassembled WGS sequence"/>
</dbReference>
<dbReference type="PIRSF" id="PIRSF005962">
    <property type="entry name" value="Pept_M20D_amidohydro"/>
    <property type="match status" value="1"/>
</dbReference>
<dbReference type="InterPro" id="IPR017439">
    <property type="entry name" value="Amidohydrolase"/>
</dbReference>
<dbReference type="PANTHER" id="PTHR11014">
    <property type="entry name" value="PEPTIDASE M20 FAMILY MEMBER"/>
    <property type="match status" value="1"/>
</dbReference>
<dbReference type="RefSeq" id="WP_338254131.1">
    <property type="nucleotide sequence ID" value="NZ_BSRI01000002.1"/>
</dbReference>
<dbReference type="InterPro" id="IPR036264">
    <property type="entry name" value="Bact_exopeptidase_dim_dom"/>
</dbReference>
<dbReference type="SUPFAM" id="SSF53187">
    <property type="entry name" value="Zn-dependent exopeptidases"/>
    <property type="match status" value="1"/>
</dbReference>
<comment type="caution">
    <text evidence="2">The sequence shown here is derived from an EMBL/GenBank/DDBJ whole genome shotgun (WGS) entry which is preliminary data.</text>
</comment>
<evidence type="ECO:0000313" key="2">
    <source>
        <dbReference type="EMBL" id="GLV58036.1"/>
    </source>
</evidence>
<dbReference type="Pfam" id="PF07687">
    <property type="entry name" value="M20_dimer"/>
    <property type="match status" value="1"/>
</dbReference>
<dbReference type="InterPro" id="IPR011650">
    <property type="entry name" value="Peptidase_M20_dimer"/>
</dbReference>
<dbReference type="EMBL" id="BSRI01000002">
    <property type="protein sequence ID" value="GLV58036.1"/>
    <property type="molecule type" value="Genomic_DNA"/>
</dbReference>
<reference evidence="2 3" key="1">
    <citation type="submission" date="2023-02" db="EMBL/GenBank/DDBJ databases">
        <title>Dictyobacter halimunensis sp. nov., a new member of the class Ktedonobacteria from forest soil in a geothermal area.</title>
        <authorList>
            <person name="Rachmania M.K."/>
            <person name="Ningsih F."/>
            <person name="Sakai Y."/>
            <person name="Yabe S."/>
            <person name="Yokota A."/>
            <person name="Sjamsuridzal W."/>
        </authorList>
    </citation>
    <scope>NUCLEOTIDE SEQUENCE [LARGE SCALE GENOMIC DNA]</scope>
    <source>
        <strain evidence="2 3">S3.2.2.5</strain>
    </source>
</reference>
<dbReference type="NCBIfam" id="TIGR01891">
    <property type="entry name" value="amidohydrolases"/>
    <property type="match status" value="1"/>
</dbReference>
<keyword evidence="3" id="KW-1185">Reference proteome</keyword>
<dbReference type="Gene3D" id="3.30.70.360">
    <property type="match status" value="1"/>
</dbReference>
<dbReference type="InterPro" id="IPR002933">
    <property type="entry name" value="Peptidase_M20"/>
</dbReference>
<protein>
    <submittedName>
        <fullName evidence="2">Peptidase M20</fullName>
    </submittedName>
</protein>
<dbReference type="PANTHER" id="PTHR11014:SF63">
    <property type="entry name" value="METALLOPEPTIDASE, PUTATIVE (AFU_ORTHOLOGUE AFUA_6G09600)-RELATED"/>
    <property type="match status" value="1"/>
</dbReference>
<dbReference type="Pfam" id="PF01546">
    <property type="entry name" value="Peptidase_M20"/>
    <property type="match status" value="1"/>
</dbReference>